<evidence type="ECO:0000313" key="2">
    <source>
        <dbReference type="Proteomes" id="UP001372834"/>
    </source>
</evidence>
<gene>
    <name evidence="1" type="ORF">RUM43_006229</name>
</gene>
<proteinExistence type="predicted"/>
<comment type="caution">
    <text evidence="1">The sequence shown here is derived from an EMBL/GenBank/DDBJ whole genome shotgun (WGS) entry which is preliminary data.</text>
</comment>
<dbReference type="Proteomes" id="UP001372834">
    <property type="component" value="Unassembled WGS sequence"/>
</dbReference>
<dbReference type="AlphaFoldDB" id="A0AAN8S3E7"/>
<sequence length="56" mass="6671">QGGLRAVQNLSLRGYLSNKSRRARNQKERKWMFPDERHPEWLQGEEEQKGFSALEK</sequence>
<feature type="non-terminal residue" evidence="1">
    <location>
        <position position="1"/>
    </location>
</feature>
<accession>A0AAN8S3E7</accession>
<protein>
    <submittedName>
        <fullName evidence="1">Uncharacterized protein</fullName>
    </submittedName>
</protein>
<evidence type="ECO:0000313" key="1">
    <source>
        <dbReference type="EMBL" id="KAK6625930.1"/>
    </source>
</evidence>
<organism evidence="1 2">
    <name type="scientific">Polyplax serrata</name>
    <name type="common">Common mouse louse</name>
    <dbReference type="NCBI Taxonomy" id="468196"/>
    <lineage>
        <taxon>Eukaryota</taxon>
        <taxon>Metazoa</taxon>
        <taxon>Ecdysozoa</taxon>
        <taxon>Arthropoda</taxon>
        <taxon>Hexapoda</taxon>
        <taxon>Insecta</taxon>
        <taxon>Pterygota</taxon>
        <taxon>Neoptera</taxon>
        <taxon>Paraneoptera</taxon>
        <taxon>Psocodea</taxon>
        <taxon>Troctomorpha</taxon>
        <taxon>Phthiraptera</taxon>
        <taxon>Anoplura</taxon>
        <taxon>Polyplacidae</taxon>
        <taxon>Polyplax</taxon>
    </lineage>
</organism>
<dbReference type="EMBL" id="JAWJWE010000037">
    <property type="protein sequence ID" value="KAK6625930.1"/>
    <property type="molecule type" value="Genomic_DNA"/>
</dbReference>
<reference evidence="1 2" key="1">
    <citation type="submission" date="2023-10" db="EMBL/GenBank/DDBJ databases">
        <title>Genomes of two closely related lineages of the louse Polyplax serrata with different host specificities.</title>
        <authorList>
            <person name="Martinu J."/>
            <person name="Tarabai H."/>
            <person name="Stefka J."/>
            <person name="Hypsa V."/>
        </authorList>
    </citation>
    <scope>NUCLEOTIDE SEQUENCE [LARGE SCALE GENOMIC DNA]</scope>
    <source>
        <strain evidence="1">HR10_N</strain>
    </source>
</reference>
<name>A0AAN8S3E7_POLSC</name>